<dbReference type="EC" id="3.4.16.4" evidence="4"/>
<evidence type="ECO:0000256" key="2">
    <source>
        <dbReference type="ARBA" id="ARBA00004752"/>
    </source>
</evidence>
<dbReference type="RefSeq" id="WP_239575514.1">
    <property type="nucleotide sequence ID" value="NZ_JAFBEC010000007.1"/>
</dbReference>
<dbReference type="SUPFAM" id="SSF56601">
    <property type="entry name" value="beta-lactamase/transpeptidase-like"/>
    <property type="match status" value="1"/>
</dbReference>
<evidence type="ECO:0000256" key="10">
    <source>
        <dbReference type="ARBA" id="ARBA00022984"/>
    </source>
</evidence>
<reference evidence="16 17" key="1">
    <citation type="submission" date="2021-01" db="EMBL/GenBank/DDBJ databases">
        <title>Genomic Encyclopedia of Type Strains, Phase IV (KMG-IV): sequencing the most valuable type-strain genomes for metagenomic binning, comparative biology and taxonomic classification.</title>
        <authorList>
            <person name="Goeker M."/>
        </authorList>
    </citation>
    <scope>NUCLEOTIDE SEQUENCE [LARGE SCALE GENOMIC DNA]</scope>
    <source>
        <strain evidence="16 17">DSM 25540</strain>
    </source>
</reference>
<evidence type="ECO:0000256" key="3">
    <source>
        <dbReference type="ARBA" id="ARBA00007164"/>
    </source>
</evidence>
<dbReference type="PRINTS" id="PR00725">
    <property type="entry name" value="DADACBPTASE1"/>
</dbReference>
<dbReference type="PANTHER" id="PTHR21581">
    <property type="entry name" value="D-ALANYL-D-ALANINE CARBOXYPEPTIDASE"/>
    <property type="match status" value="1"/>
</dbReference>
<sequence>MIKRLVSALVGAVLVFSVPLSTVSAQETTMTDDVGSAILIEADTGNVLMEKNSEEALPPASMTKIMTMLLIMEEIKAENLSFEDLVTTSEYAASMGGSQIFLEPGEEMSVRDLLKAIAVASGNDASVAMAEHIAGSEEAFVDMMNEKAKELGLTNTTFNNTNGLPGENHKTSAHDLAKMAQELLKHEEITSFTSIYEDYLRQGTDDEFWLVNTNRLIKFYDGMDGLKTGFTRESMYGLTATAKRDDMRLIAVVMGAETPQIRNNTITSLMDHGFANYHVESLFDKGTAVTSVPVEKGTKSTVVGELEDQISLLLKKGETAETVEEKITVSDLKAPIQKGEVIGEFQLLNDQDVISTSNIIAKEDIESASWWELFKRSALKILGVERGDSTTGDEVSETSMN</sequence>
<dbReference type="InterPro" id="IPR018044">
    <property type="entry name" value="Peptidase_S11"/>
</dbReference>
<gene>
    <name evidence="16" type="ORF">JOD17_002689</name>
</gene>
<evidence type="ECO:0000256" key="11">
    <source>
        <dbReference type="ARBA" id="ARBA00023316"/>
    </source>
</evidence>
<feature type="signal peptide" evidence="14">
    <location>
        <begin position="1"/>
        <end position="25"/>
    </location>
</feature>
<evidence type="ECO:0000256" key="5">
    <source>
        <dbReference type="ARBA" id="ARBA00022645"/>
    </source>
</evidence>
<keyword evidence="7 14" id="KW-0732">Signal</keyword>
<comment type="caution">
    <text evidence="16">The sequence shown here is derived from an EMBL/GenBank/DDBJ whole genome shotgun (WGS) entry which is preliminary data.</text>
</comment>
<dbReference type="InterPro" id="IPR012338">
    <property type="entry name" value="Beta-lactam/transpept-like"/>
</dbReference>
<dbReference type="SMART" id="SM00936">
    <property type="entry name" value="PBP5_C"/>
    <property type="match status" value="1"/>
</dbReference>
<protein>
    <recommendedName>
        <fullName evidence="4">serine-type D-Ala-D-Ala carboxypeptidase</fullName>
        <ecNumber evidence="4">3.4.16.4</ecNumber>
    </recommendedName>
</protein>
<evidence type="ECO:0000259" key="15">
    <source>
        <dbReference type="SMART" id="SM00936"/>
    </source>
</evidence>
<comment type="catalytic activity">
    <reaction evidence="12">
        <text>Preferential cleavage: (Ac)2-L-Lys-D-Ala-|-D-Ala. Also transpeptidation of peptidyl-alanyl moieties that are N-acyl substituents of D-alanine.</text>
        <dbReference type="EC" id="3.4.16.4"/>
    </reaction>
</comment>
<dbReference type="Proteomes" id="UP000741863">
    <property type="component" value="Unassembled WGS sequence"/>
</dbReference>
<dbReference type="InterPro" id="IPR001967">
    <property type="entry name" value="Peptidase_S11_N"/>
</dbReference>
<dbReference type="Gene3D" id="3.40.710.10">
    <property type="entry name" value="DD-peptidase/beta-lactamase superfamily"/>
    <property type="match status" value="1"/>
</dbReference>
<accession>A0ABS2PEU9</accession>
<comment type="function">
    <text evidence="1">Removes C-terminal D-alanyl residues from sugar-peptide cell wall precursors.</text>
</comment>
<keyword evidence="10" id="KW-0573">Peptidoglycan synthesis</keyword>
<dbReference type="GO" id="GO:0009002">
    <property type="term" value="F:serine-type D-Ala-D-Ala carboxypeptidase activity"/>
    <property type="evidence" value="ECO:0007669"/>
    <property type="project" value="UniProtKB-EC"/>
</dbReference>
<evidence type="ECO:0000256" key="7">
    <source>
        <dbReference type="ARBA" id="ARBA00022729"/>
    </source>
</evidence>
<keyword evidence="6" id="KW-0645">Protease</keyword>
<dbReference type="Gene3D" id="2.60.410.10">
    <property type="entry name" value="D-Ala-D-Ala carboxypeptidase, C-terminal domain"/>
    <property type="match status" value="1"/>
</dbReference>
<evidence type="ECO:0000256" key="4">
    <source>
        <dbReference type="ARBA" id="ARBA00012448"/>
    </source>
</evidence>
<keyword evidence="8 16" id="KW-0378">Hydrolase</keyword>
<dbReference type="InterPro" id="IPR015956">
    <property type="entry name" value="Peniciliin-bd_prot_C_sf"/>
</dbReference>
<keyword evidence="17" id="KW-1185">Reference proteome</keyword>
<dbReference type="Pfam" id="PF07943">
    <property type="entry name" value="PBP5_C"/>
    <property type="match status" value="1"/>
</dbReference>
<evidence type="ECO:0000313" key="16">
    <source>
        <dbReference type="EMBL" id="MBM7633595.1"/>
    </source>
</evidence>
<evidence type="ECO:0000313" key="17">
    <source>
        <dbReference type="Proteomes" id="UP000741863"/>
    </source>
</evidence>
<name>A0ABS2PEU9_9BACL</name>
<dbReference type="InterPro" id="IPR012907">
    <property type="entry name" value="Peptidase_S11_C"/>
</dbReference>
<feature type="domain" description="Peptidase S11 D-Ala-D-Ala carboxypeptidase A C-terminal" evidence="15">
    <location>
        <begin position="277"/>
        <end position="367"/>
    </location>
</feature>
<evidence type="ECO:0000256" key="1">
    <source>
        <dbReference type="ARBA" id="ARBA00003217"/>
    </source>
</evidence>
<dbReference type="InterPro" id="IPR037167">
    <property type="entry name" value="Peptidase_S11_C_sf"/>
</dbReference>
<evidence type="ECO:0000256" key="6">
    <source>
        <dbReference type="ARBA" id="ARBA00022670"/>
    </source>
</evidence>
<keyword evidence="11" id="KW-0961">Cell wall biogenesis/degradation</keyword>
<comment type="similarity">
    <text evidence="3 13">Belongs to the peptidase S11 family.</text>
</comment>
<organism evidence="16 17">
    <name type="scientific">Geomicrobium sediminis</name>
    <dbReference type="NCBI Taxonomy" id="1347788"/>
    <lineage>
        <taxon>Bacteria</taxon>
        <taxon>Bacillati</taxon>
        <taxon>Bacillota</taxon>
        <taxon>Bacilli</taxon>
        <taxon>Bacillales</taxon>
        <taxon>Geomicrobium</taxon>
    </lineage>
</organism>
<evidence type="ECO:0000256" key="9">
    <source>
        <dbReference type="ARBA" id="ARBA00022960"/>
    </source>
</evidence>
<keyword evidence="5 16" id="KW-0121">Carboxypeptidase</keyword>
<evidence type="ECO:0000256" key="13">
    <source>
        <dbReference type="RuleBase" id="RU004016"/>
    </source>
</evidence>
<evidence type="ECO:0000256" key="12">
    <source>
        <dbReference type="ARBA" id="ARBA00034000"/>
    </source>
</evidence>
<evidence type="ECO:0000256" key="8">
    <source>
        <dbReference type="ARBA" id="ARBA00022801"/>
    </source>
</evidence>
<proteinExistence type="inferred from homology"/>
<keyword evidence="9" id="KW-0133">Cell shape</keyword>
<dbReference type="Pfam" id="PF00768">
    <property type="entry name" value="Peptidase_S11"/>
    <property type="match status" value="1"/>
</dbReference>
<dbReference type="SUPFAM" id="SSF69189">
    <property type="entry name" value="Penicillin-binding protein associated domain"/>
    <property type="match status" value="1"/>
</dbReference>
<comment type="pathway">
    <text evidence="2">Cell wall biogenesis; peptidoglycan biosynthesis.</text>
</comment>
<feature type="chain" id="PRO_5047211438" description="serine-type D-Ala-D-Ala carboxypeptidase" evidence="14">
    <location>
        <begin position="26"/>
        <end position="401"/>
    </location>
</feature>
<dbReference type="PANTHER" id="PTHR21581:SF6">
    <property type="entry name" value="TRAFFICKING PROTEIN PARTICLE COMPLEX SUBUNIT 12"/>
    <property type="match status" value="1"/>
</dbReference>
<dbReference type="EMBL" id="JAFBEC010000007">
    <property type="protein sequence ID" value="MBM7633595.1"/>
    <property type="molecule type" value="Genomic_DNA"/>
</dbReference>
<evidence type="ECO:0000256" key="14">
    <source>
        <dbReference type="SAM" id="SignalP"/>
    </source>
</evidence>